<evidence type="ECO:0000256" key="1">
    <source>
        <dbReference type="ARBA" id="ARBA00004123"/>
    </source>
</evidence>
<dbReference type="EMBL" id="CH477228">
    <property type="protein sequence ID" value="EAT47047.1"/>
    <property type="molecule type" value="Genomic_DNA"/>
</dbReference>
<dbReference type="Pfam" id="PF08418">
    <property type="entry name" value="Pol_alpha_B_N"/>
    <property type="match status" value="1"/>
</dbReference>
<evidence type="ECO:0000313" key="5">
    <source>
        <dbReference type="EMBL" id="EAT47047.1"/>
    </source>
</evidence>
<dbReference type="InterPro" id="IPR016722">
    <property type="entry name" value="DNA_pol_alpha_bsu"/>
</dbReference>
<feature type="domain" description="DNA polymerase alpha subunit B N-terminal" evidence="4">
    <location>
        <begin position="6"/>
        <end position="72"/>
    </location>
</feature>
<dbReference type="InterPro" id="IPR013627">
    <property type="entry name" value="Pol_alpha_B_N"/>
</dbReference>
<comment type="subcellular location">
    <subcellularLocation>
        <location evidence="1">Nucleus</location>
    </subcellularLocation>
</comment>
<feature type="region of interest" description="Disordered" evidence="3">
    <location>
        <begin position="83"/>
        <end position="113"/>
    </location>
</feature>
<gene>
    <name evidence="5" type="ORF">AaeL_AAEL001823</name>
</gene>
<dbReference type="PhylomeDB" id="Q17K45"/>
<reference evidence="5" key="1">
    <citation type="submission" date="2005-10" db="EMBL/GenBank/DDBJ databases">
        <authorList>
            <person name="Loftus B.J."/>
            <person name="Nene V.M."/>
            <person name="Hannick L.I."/>
            <person name="Bidwell S."/>
            <person name="Haas B."/>
            <person name="Amedeo P."/>
            <person name="Orvis J."/>
            <person name="Wortman J.R."/>
            <person name="White O.R."/>
            <person name="Salzberg S."/>
            <person name="Shumway M."/>
            <person name="Koo H."/>
            <person name="Zhao Y."/>
            <person name="Holmes M."/>
            <person name="Miller J."/>
            <person name="Schatz M."/>
            <person name="Pop M."/>
            <person name="Pai G."/>
            <person name="Utterback T."/>
            <person name="Rogers Y.-H."/>
            <person name="Kravitz S."/>
            <person name="Fraser C.M."/>
        </authorList>
    </citation>
    <scope>NUCLEOTIDE SEQUENCE</scope>
    <source>
        <strain evidence="5">Liverpool</strain>
    </source>
</reference>
<accession>Q17K45</accession>
<organism evidence="5 6">
    <name type="scientific">Aedes aegypti</name>
    <name type="common">Yellowfever mosquito</name>
    <name type="synonym">Culex aegypti</name>
    <dbReference type="NCBI Taxonomy" id="7159"/>
    <lineage>
        <taxon>Eukaryota</taxon>
        <taxon>Metazoa</taxon>
        <taxon>Ecdysozoa</taxon>
        <taxon>Arthropoda</taxon>
        <taxon>Hexapoda</taxon>
        <taxon>Insecta</taxon>
        <taxon>Pterygota</taxon>
        <taxon>Neoptera</taxon>
        <taxon>Endopterygota</taxon>
        <taxon>Diptera</taxon>
        <taxon>Nematocera</taxon>
        <taxon>Culicoidea</taxon>
        <taxon>Culicidae</taxon>
        <taxon>Culicinae</taxon>
        <taxon>Aedini</taxon>
        <taxon>Aedes</taxon>
        <taxon>Stegomyia</taxon>
    </lineage>
</organism>
<dbReference type="PaxDb" id="7159-AAEL001823-PA"/>
<dbReference type="PANTHER" id="PTHR23061:SF12">
    <property type="entry name" value="DNA POLYMERASE ALPHA SUBUNIT B"/>
    <property type="match status" value="1"/>
</dbReference>
<keyword evidence="2" id="KW-0539">Nucleus</keyword>
<reference evidence="5" key="3">
    <citation type="submission" date="2012-09" db="EMBL/GenBank/DDBJ databases">
        <authorList>
            <consortium name="VectorBase"/>
        </authorList>
    </citation>
    <scope>NUCLEOTIDE SEQUENCE</scope>
    <source>
        <strain evidence="5">Liverpool</strain>
    </source>
</reference>
<dbReference type="PANTHER" id="PTHR23061">
    <property type="entry name" value="DNA POLYMERASE 2 ALPHA 70 KDA SUBUNIT"/>
    <property type="match status" value="1"/>
</dbReference>
<dbReference type="VEuPathDB" id="VectorBase:AAEL019534"/>
<dbReference type="Proteomes" id="UP000682892">
    <property type="component" value="Unassembled WGS sequence"/>
</dbReference>
<evidence type="ECO:0000313" key="6">
    <source>
        <dbReference type="Proteomes" id="UP000682892"/>
    </source>
</evidence>
<reference evidence="5" key="2">
    <citation type="journal article" date="2007" name="Science">
        <title>Genome sequence of Aedes aegypti, a major arbovirus vector.</title>
        <authorList>
            <person name="Nene V."/>
            <person name="Wortman J.R."/>
            <person name="Lawson D."/>
            <person name="Haas B."/>
            <person name="Kodira C."/>
            <person name="Tu Z.J."/>
            <person name="Loftus B."/>
            <person name="Xi Z."/>
            <person name="Megy K."/>
            <person name="Grabherr M."/>
            <person name="Ren Q."/>
            <person name="Zdobnov E.M."/>
            <person name="Lobo N.F."/>
            <person name="Campbell K.S."/>
            <person name="Brown S.E."/>
            <person name="Bonaldo M.F."/>
            <person name="Zhu J."/>
            <person name="Sinkins S.P."/>
            <person name="Hogenkamp D.G."/>
            <person name="Amedeo P."/>
            <person name="Arensburger P."/>
            <person name="Atkinson P.W."/>
            <person name="Bidwell S."/>
            <person name="Biedler J."/>
            <person name="Birney E."/>
            <person name="Bruggner R.V."/>
            <person name="Costas J."/>
            <person name="Coy M.R."/>
            <person name="Crabtree J."/>
            <person name="Crawford M."/>
            <person name="Debruyn B."/>
            <person name="Decaprio D."/>
            <person name="Eiglmeier K."/>
            <person name="Eisenstadt E."/>
            <person name="El-Dorry H."/>
            <person name="Gelbart W.M."/>
            <person name="Gomes S.L."/>
            <person name="Hammond M."/>
            <person name="Hannick L.I."/>
            <person name="Hogan J.R."/>
            <person name="Holmes M.H."/>
            <person name="Jaffe D."/>
            <person name="Johnston J.S."/>
            <person name="Kennedy R.C."/>
            <person name="Koo H."/>
            <person name="Kravitz S."/>
            <person name="Kriventseva E.V."/>
            <person name="Kulp D."/>
            <person name="Labutti K."/>
            <person name="Lee E."/>
            <person name="Li S."/>
            <person name="Lovin D.D."/>
            <person name="Mao C."/>
            <person name="Mauceli E."/>
            <person name="Menck C.F."/>
            <person name="Miller J.R."/>
            <person name="Montgomery P."/>
            <person name="Mori A."/>
            <person name="Nascimento A.L."/>
            <person name="Naveira H.F."/>
            <person name="Nusbaum C."/>
            <person name="O'leary S."/>
            <person name="Orvis J."/>
            <person name="Pertea M."/>
            <person name="Quesneville H."/>
            <person name="Reidenbach K.R."/>
            <person name="Rogers Y.H."/>
            <person name="Roth C.W."/>
            <person name="Schneider J.R."/>
            <person name="Schatz M."/>
            <person name="Shumway M."/>
            <person name="Stanke M."/>
            <person name="Stinson E.O."/>
            <person name="Tubio J.M."/>
            <person name="Vanzee J.P."/>
            <person name="Verjovski-Almeida S."/>
            <person name="Werner D."/>
            <person name="White O."/>
            <person name="Wyder S."/>
            <person name="Zeng Q."/>
            <person name="Zhao Q."/>
            <person name="Zhao Y."/>
            <person name="Hill C.A."/>
            <person name="Raikhel A.S."/>
            <person name="Soares M.B."/>
            <person name="Knudson D.L."/>
            <person name="Lee N.H."/>
            <person name="Galagan J."/>
            <person name="Salzberg S.L."/>
            <person name="Paulsen I.T."/>
            <person name="Dimopoulos G."/>
            <person name="Collins F.H."/>
            <person name="Birren B."/>
            <person name="Fraser-Liggett C.M."/>
            <person name="Severson D.W."/>
        </authorList>
    </citation>
    <scope>NUCLEOTIDE SEQUENCE [LARGE SCALE GENOMIC DNA]</scope>
    <source>
        <strain evidence="5">Liverpool</strain>
    </source>
</reference>
<dbReference type="STRING" id="7159.Q17K45"/>
<proteinExistence type="predicted"/>
<dbReference type="AlphaFoldDB" id="Q17K45"/>
<dbReference type="GO" id="GO:0006270">
    <property type="term" value="P:DNA replication initiation"/>
    <property type="evidence" value="ECO:0007669"/>
    <property type="project" value="TreeGrafter"/>
</dbReference>
<dbReference type="GO" id="GO:0005658">
    <property type="term" value="C:alpha DNA polymerase:primase complex"/>
    <property type="evidence" value="ECO:0007669"/>
    <property type="project" value="TreeGrafter"/>
</dbReference>
<dbReference type="HOGENOM" id="CLU_866577_0_0_1"/>
<evidence type="ECO:0000256" key="3">
    <source>
        <dbReference type="SAM" id="MobiDB-lite"/>
    </source>
</evidence>
<protein>
    <submittedName>
        <fullName evidence="5">AAEL001823-PA</fullName>
    </submittedName>
</protein>
<dbReference type="InterPro" id="IPR043034">
    <property type="entry name" value="DNA_pol_alpha_B_N_sf"/>
</dbReference>
<evidence type="ECO:0000259" key="4">
    <source>
        <dbReference type="Pfam" id="PF08418"/>
    </source>
</evidence>
<evidence type="ECO:0000256" key="2">
    <source>
        <dbReference type="ARBA" id="ARBA00023242"/>
    </source>
</evidence>
<name>Q17K45_AEDAE</name>
<dbReference type="Gene3D" id="1.10.8.530">
    <property type="entry name" value="DNA polymerase alpha-primase, subunit B, N-terminal domain"/>
    <property type="match status" value="1"/>
</dbReference>
<sequence>MVSIDTFREQFDELGIDPSAEVVDKCIEICTRCDIEDATECIETWMAFSVSNLGGAGPTVENLRDMESHELANRACKTTVSPVVTTPTVSSRARPREDLGSPRPTGESSPAGLVIYSNTDLDAEESEVLVSYSQITTKRSQDQDESNNSGNVVYTFGNGQLLKQINWSSTDVDQRVPLSIKVPTFAGDNLEEGAFEAGVGELMNDDCQYMFDSSYLRTLILRDRIHEGCKRICRRLASLRQEEESGLPQQLDEAAGEELPVPKHDGGAILEKIAIHHVDYLSTEPVHVMGRIVVYPEKKHDRVSIVDFDELTLQRKAKAGL</sequence>
<dbReference type="eggNOG" id="KOG1625">
    <property type="taxonomic scope" value="Eukaryota"/>
</dbReference>